<dbReference type="Proteomes" id="UP000032303">
    <property type="component" value="Chromosome 1"/>
</dbReference>
<evidence type="ECO:0000313" key="2">
    <source>
        <dbReference type="Proteomes" id="UP000032303"/>
    </source>
</evidence>
<evidence type="ECO:0008006" key="3">
    <source>
        <dbReference type="Google" id="ProtNLM"/>
    </source>
</evidence>
<dbReference type="InterPro" id="IPR008979">
    <property type="entry name" value="Galactose-bd-like_sf"/>
</dbReference>
<accession>A0A0C5WJR0</accession>
<protein>
    <recommendedName>
        <fullName evidence="3">F5/8 type C domain-containing protein</fullName>
    </recommendedName>
</protein>
<dbReference type="Gene3D" id="2.60.120.260">
    <property type="entry name" value="Galactose-binding domain-like"/>
    <property type="match status" value="1"/>
</dbReference>
<dbReference type="AlphaFoldDB" id="A0A0C5WJR0"/>
<dbReference type="KEGG" id="pgb:H744_1c0309"/>
<dbReference type="HOGENOM" id="CLU_2261119_0_0_6"/>
<proteinExistence type="predicted"/>
<evidence type="ECO:0000313" key="1">
    <source>
        <dbReference type="EMBL" id="AJR05334.1"/>
    </source>
</evidence>
<dbReference type="SUPFAM" id="SSF49785">
    <property type="entry name" value="Galactose-binding domain-like"/>
    <property type="match status" value="1"/>
</dbReference>
<name>A0A0C5WJR0_9GAMM</name>
<dbReference type="STRING" id="658445.H744_1c0309"/>
<organism evidence="1 2">
    <name type="scientific">Photobacterium gaetbulicola Gung47</name>
    <dbReference type="NCBI Taxonomy" id="658445"/>
    <lineage>
        <taxon>Bacteria</taxon>
        <taxon>Pseudomonadati</taxon>
        <taxon>Pseudomonadota</taxon>
        <taxon>Gammaproteobacteria</taxon>
        <taxon>Vibrionales</taxon>
        <taxon>Vibrionaceae</taxon>
        <taxon>Photobacterium</taxon>
    </lineage>
</organism>
<reference evidence="1 2" key="1">
    <citation type="submission" date="2013-05" db="EMBL/GenBank/DDBJ databases">
        <title>Complete genome sequence of the lipase-producing bacterium Photobacterium gaetbulicola Gung47.</title>
        <authorList>
            <person name="Kim Y.-O."/>
        </authorList>
    </citation>
    <scope>NUCLEOTIDE SEQUENCE [LARGE SCALE GENOMIC DNA]</scope>
    <source>
        <strain evidence="1 2">Gung47</strain>
    </source>
</reference>
<dbReference type="PATRIC" id="fig|658445.3.peg.338"/>
<sequence>MSRPLHFLSSAKLCFDKPHQLHTLKVAQNKGDQRQYFFTVEYSEDGTVFNRLTEIITPGNNDLLVELPLGSVSAQSIRLVCNGNNDPDDKRLREWNNFRIIEA</sequence>
<dbReference type="EMBL" id="CP005973">
    <property type="protein sequence ID" value="AJR05334.1"/>
    <property type="molecule type" value="Genomic_DNA"/>
</dbReference>
<gene>
    <name evidence="1" type="ORF">H744_1c0309</name>
</gene>
<keyword evidence="2" id="KW-1185">Reference proteome</keyword>